<dbReference type="AlphaFoldDB" id="A0A5A7RHW3"/>
<feature type="compositionally biased region" description="Basic and acidic residues" evidence="4">
    <location>
        <begin position="77"/>
        <end position="86"/>
    </location>
</feature>
<evidence type="ECO:0000256" key="2">
    <source>
        <dbReference type="ARBA" id="ARBA00009265"/>
    </source>
</evidence>
<dbReference type="OrthoDB" id="297219at2759"/>
<feature type="compositionally biased region" description="Basic residues" evidence="4">
    <location>
        <begin position="107"/>
        <end position="116"/>
    </location>
</feature>
<dbReference type="PANTHER" id="PTHR13471:SF0">
    <property type="entry name" value="NUCLEAR EXOSOME REGULATOR NRDE2"/>
    <property type="match status" value="1"/>
</dbReference>
<feature type="region of interest" description="Disordered" evidence="4">
    <location>
        <begin position="1"/>
        <end position="39"/>
    </location>
</feature>
<dbReference type="InterPro" id="IPR013633">
    <property type="entry name" value="NRDE-2"/>
</dbReference>
<feature type="compositionally biased region" description="Low complexity" evidence="4">
    <location>
        <begin position="124"/>
        <end position="133"/>
    </location>
</feature>
<reference evidence="6" key="1">
    <citation type="journal article" date="2019" name="Curr. Biol.">
        <title>Genome Sequence of Striga asiatica Provides Insight into the Evolution of Plant Parasitism.</title>
        <authorList>
            <person name="Yoshida S."/>
            <person name="Kim S."/>
            <person name="Wafula E.K."/>
            <person name="Tanskanen J."/>
            <person name="Kim Y.M."/>
            <person name="Honaas L."/>
            <person name="Yang Z."/>
            <person name="Spallek T."/>
            <person name="Conn C.E."/>
            <person name="Ichihashi Y."/>
            <person name="Cheong K."/>
            <person name="Cui S."/>
            <person name="Der J.P."/>
            <person name="Gundlach H."/>
            <person name="Jiao Y."/>
            <person name="Hori C."/>
            <person name="Ishida J.K."/>
            <person name="Kasahara H."/>
            <person name="Kiba T."/>
            <person name="Kim M.S."/>
            <person name="Koo N."/>
            <person name="Laohavisit A."/>
            <person name="Lee Y.H."/>
            <person name="Lumba S."/>
            <person name="McCourt P."/>
            <person name="Mortimer J.C."/>
            <person name="Mutuku J.M."/>
            <person name="Nomura T."/>
            <person name="Sasaki-Sekimoto Y."/>
            <person name="Seto Y."/>
            <person name="Wang Y."/>
            <person name="Wakatake T."/>
            <person name="Sakakibara H."/>
            <person name="Demura T."/>
            <person name="Yamaguchi S."/>
            <person name="Yoneyama K."/>
            <person name="Manabe R.I."/>
            <person name="Nelson D.C."/>
            <person name="Schulman A.H."/>
            <person name="Timko M.P."/>
            <person name="dePamphilis C.W."/>
            <person name="Choi D."/>
            <person name="Shirasu K."/>
        </authorList>
    </citation>
    <scope>NUCLEOTIDE SEQUENCE [LARGE SCALE GENOMIC DNA]</scope>
    <source>
        <strain evidence="6">cv. UVA1</strain>
    </source>
</reference>
<dbReference type="GO" id="GO:1902369">
    <property type="term" value="P:negative regulation of RNA catabolic process"/>
    <property type="evidence" value="ECO:0007669"/>
    <property type="project" value="TreeGrafter"/>
</dbReference>
<name>A0A5A7RHW3_STRAF</name>
<dbReference type="InterPro" id="IPR003107">
    <property type="entry name" value="HAT"/>
</dbReference>
<feature type="region of interest" description="Disordered" evidence="4">
    <location>
        <begin position="60"/>
        <end position="133"/>
    </location>
</feature>
<dbReference type="Gene3D" id="1.25.40.10">
    <property type="entry name" value="Tetratricopeptide repeat domain"/>
    <property type="match status" value="2"/>
</dbReference>
<keyword evidence="6" id="KW-1185">Reference proteome</keyword>
<evidence type="ECO:0000313" key="5">
    <source>
        <dbReference type="EMBL" id="GER56731.1"/>
    </source>
</evidence>
<feature type="compositionally biased region" description="Low complexity" evidence="4">
    <location>
        <begin position="91"/>
        <end position="102"/>
    </location>
</feature>
<comment type="similarity">
    <text evidence="2">Belongs to the NRDE2 family.</text>
</comment>
<evidence type="ECO:0008006" key="7">
    <source>
        <dbReference type="Google" id="ProtNLM"/>
    </source>
</evidence>
<dbReference type="GO" id="GO:0006396">
    <property type="term" value="P:RNA processing"/>
    <property type="evidence" value="ECO:0007669"/>
    <property type="project" value="InterPro"/>
</dbReference>
<dbReference type="EMBL" id="BKCP01012737">
    <property type="protein sequence ID" value="GER56731.1"/>
    <property type="molecule type" value="Genomic_DNA"/>
</dbReference>
<evidence type="ECO:0000256" key="1">
    <source>
        <dbReference type="ARBA" id="ARBA00004123"/>
    </source>
</evidence>
<proteinExistence type="inferred from homology"/>
<dbReference type="Pfam" id="PF08424">
    <property type="entry name" value="NRDE-2"/>
    <property type="match status" value="1"/>
</dbReference>
<organism evidence="5 6">
    <name type="scientific">Striga asiatica</name>
    <name type="common">Asiatic witchweed</name>
    <name type="synonym">Buchnera asiatica</name>
    <dbReference type="NCBI Taxonomy" id="4170"/>
    <lineage>
        <taxon>Eukaryota</taxon>
        <taxon>Viridiplantae</taxon>
        <taxon>Streptophyta</taxon>
        <taxon>Embryophyta</taxon>
        <taxon>Tracheophyta</taxon>
        <taxon>Spermatophyta</taxon>
        <taxon>Magnoliopsida</taxon>
        <taxon>eudicotyledons</taxon>
        <taxon>Gunneridae</taxon>
        <taxon>Pentapetalae</taxon>
        <taxon>asterids</taxon>
        <taxon>lamiids</taxon>
        <taxon>Lamiales</taxon>
        <taxon>Orobanchaceae</taxon>
        <taxon>Buchnereae</taxon>
        <taxon>Striga</taxon>
    </lineage>
</organism>
<evidence type="ECO:0000313" key="6">
    <source>
        <dbReference type="Proteomes" id="UP000325081"/>
    </source>
</evidence>
<comment type="subcellular location">
    <subcellularLocation>
        <location evidence="1">Nucleus</location>
    </subcellularLocation>
</comment>
<dbReference type="SMART" id="SM00386">
    <property type="entry name" value="HAT"/>
    <property type="match status" value="4"/>
</dbReference>
<dbReference type="InterPro" id="IPR011990">
    <property type="entry name" value="TPR-like_helical_dom_sf"/>
</dbReference>
<dbReference type="PANTHER" id="PTHR13471">
    <property type="entry name" value="TETRATRICOPEPTIDE-LIKE HELICAL"/>
    <property type="match status" value="1"/>
</dbReference>
<dbReference type="GO" id="GO:0031048">
    <property type="term" value="P:regulatory ncRNA-mediated heterochromatin formation"/>
    <property type="evidence" value="ECO:0007669"/>
    <property type="project" value="TreeGrafter"/>
</dbReference>
<feature type="compositionally biased region" description="Acidic residues" evidence="4">
    <location>
        <begin position="65"/>
        <end position="76"/>
    </location>
</feature>
<dbReference type="Proteomes" id="UP000325081">
    <property type="component" value="Unassembled WGS sequence"/>
</dbReference>
<evidence type="ECO:0000256" key="4">
    <source>
        <dbReference type="SAM" id="MobiDB-lite"/>
    </source>
</evidence>
<dbReference type="GO" id="GO:0071013">
    <property type="term" value="C:catalytic step 2 spliceosome"/>
    <property type="evidence" value="ECO:0007669"/>
    <property type="project" value="TreeGrafter"/>
</dbReference>
<comment type="caution">
    <text evidence="5">The sequence shown here is derived from an EMBL/GenBank/DDBJ whole genome shotgun (WGS) entry which is preliminary data.</text>
</comment>
<accession>A0A5A7RHW3</accession>
<dbReference type="SUPFAM" id="SSF48452">
    <property type="entry name" value="TPR-like"/>
    <property type="match status" value="1"/>
</dbReference>
<evidence type="ECO:0000256" key="3">
    <source>
        <dbReference type="ARBA" id="ARBA00023242"/>
    </source>
</evidence>
<sequence>MAEEDRPTETTSLFPAYVHRQPPQALPGDPNRTAAAPEWLQSTSFTADLSVINDAVAKYNLPDVEQQEEEEEDKDEELNADKRPPKYDMVPSSSSDASASSSGEERRKRKRKKKRRGKEEPSGSRSSYSFSATISSSSRKTGVAKWASPLSTPNEKGYYFDSRGDRDNLAFVDHSSGQRFLNVKMALYSLCCNLKFVYMMNFRMDVARYKLYGSEKFSNLNQFRGNKGASHLEGDIDIDALDTKLRSGGRYWSAKYAAIERHKNLKRVRVLAPIKPVRSSDAEYIPLLAEDSDNAPASSEKVVEESWEDEVLRKTKEFNKLTRERPRDQSVWLAFAEFQDKVAGMQPHKGARLQTLEKKISILEKATEINPDSEDLILSLMNAYRRRDSTDVMIRRWEKILTSNSGSCKLWREFLQVIQGEFSRFKVSEMRKMYANAIQALAGACIKQHRQAQQSGSAVPVDQATVLLELGLVDIFLSLCRLEWQAGFQELATALFQAEIEYSLFCPLVTSEQSKLRLFEHFWGSNGARIGEDGALGWSTWLEKEEEERQRLINEETSSTVDEGGWTGWFEPPSKTEATEMPEDTAVKDVVGEELDDDGSGANDVEVKDDIESLLKALGIDVAAEGDIKIKDTETWSKWSKAEMDRDFDQWMPLRANTDRVSQDDDTVAAEDDEHLLRVILYEDVSDYLFSLNSEEARLSLVSQFTDFYEGRIAQWTCTNSSSWVQKTLGLDSLSCSLVEDLREMHEFLTNKLANPRSVSLELLLNNSSDDTNMKSGMMRFLRNAILLCLKAFPRNYILERAALVAEELTNTRMNITSCSVTPCRTLAKTLLKNNRQDVLLCGIYAQREAFFGNIDHSRKVFDMALSSIDGLPQDVRPNVSLLYFWYAEVELANNSSENSESSVRAMHILSCFGSGSRYTPFKGQPSSLQKLRARQGFKDRIKTLSSIWVRGAIDDSSAALICSAALFEELTHGWASALEILETSFTMVLPEMRRQSRQLEFLFSYYVGLLYKNRAELKITKVWEVVVKGLQIYPFNPQLHKALVEISHLHTSPNKLRWTLDDQYQKKPSVITLLYALTFELSTGGSQHRIRGLFERALEDDKFHKSVILWRCFIEFERSVASNITAAKRVFFRAIHACPWSKKLWLDGFLKLDSVLTVKELSDLQEVMRDKELNLRTDIYEILLQDEMDT</sequence>
<keyword evidence="3" id="KW-0539">Nucleus</keyword>
<protein>
    <recommendedName>
        <fullName evidence="7">Protein NRDE2 homolog</fullName>
    </recommendedName>
</protein>
<gene>
    <name evidence="5" type="ORF">STAS_34477</name>
</gene>
<feature type="region of interest" description="Disordered" evidence="4">
    <location>
        <begin position="557"/>
        <end position="581"/>
    </location>
</feature>